<dbReference type="EMBL" id="JAHVAH010000001">
    <property type="protein sequence ID" value="MBW0144476.1"/>
    <property type="molecule type" value="Genomic_DNA"/>
</dbReference>
<accession>A0ABS6V4Q2</accession>
<comment type="caution">
    <text evidence="2">The sequence shown here is derived from an EMBL/GenBank/DDBJ whole genome shotgun (WGS) entry which is preliminary data.</text>
</comment>
<protein>
    <submittedName>
        <fullName evidence="2">Uncharacterized protein</fullName>
    </submittedName>
</protein>
<dbReference type="InterPro" id="IPR050557">
    <property type="entry name" value="RTX_toxin/Mannuronan_C5-epim"/>
</dbReference>
<dbReference type="Pfam" id="PF00353">
    <property type="entry name" value="HemolysinCabind"/>
    <property type="match status" value="12"/>
</dbReference>
<organism evidence="2 3">
    <name type="scientific">Sphingomicrobium clamense</name>
    <dbReference type="NCBI Taxonomy" id="2851013"/>
    <lineage>
        <taxon>Bacteria</taxon>
        <taxon>Pseudomonadati</taxon>
        <taxon>Pseudomonadota</taxon>
        <taxon>Alphaproteobacteria</taxon>
        <taxon>Sphingomonadales</taxon>
        <taxon>Sphingomonadaceae</taxon>
        <taxon>Sphingomicrobium</taxon>
    </lineage>
</organism>
<dbReference type="PANTHER" id="PTHR38340">
    <property type="entry name" value="S-LAYER PROTEIN"/>
    <property type="match status" value="1"/>
</dbReference>
<gene>
    <name evidence="2" type="ORF">KTQ36_04095</name>
</gene>
<dbReference type="RefSeq" id="WP_218632468.1">
    <property type="nucleotide sequence ID" value="NZ_JAHVAH010000001.1"/>
</dbReference>
<dbReference type="InterPro" id="IPR001343">
    <property type="entry name" value="Hemolysn_Ca-bd"/>
</dbReference>
<dbReference type="PROSITE" id="PS00330">
    <property type="entry name" value="HEMOLYSIN_CALCIUM"/>
    <property type="match status" value="11"/>
</dbReference>
<name>A0ABS6V4Q2_9SPHN</name>
<dbReference type="PANTHER" id="PTHR38340:SF1">
    <property type="entry name" value="S-LAYER PROTEIN"/>
    <property type="match status" value="1"/>
</dbReference>
<dbReference type="InterPro" id="IPR018511">
    <property type="entry name" value="Hemolysin-typ_Ca-bd_CS"/>
</dbReference>
<proteinExistence type="predicted"/>
<dbReference type="Proteomes" id="UP000698028">
    <property type="component" value="Unassembled WGS sequence"/>
</dbReference>
<evidence type="ECO:0000313" key="3">
    <source>
        <dbReference type="Proteomes" id="UP000698028"/>
    </source>
</evidence>
<reference evidence="2 3" key="1">
    <citation type="submission" date="2021-07" db="EMBL/GenBank/DDBJ databases">
        <title>The draft genome sequence of Sphingomicrobium sp. B8.</title>
        <authorList>
            <person name="Mu L."/>
        </authorList>
    </citation>
    <scope>NUCLEOTIDE SEQUENCE [LARGE SCALE GENOMIC DNA]</scope>
    <source>
        <strain evidence="2 3">B8</strain>
    </source>
</reference>
<keyword evidence="3" id="KW-1185">Reference proteome</keyword>
<feature type="region of interest" description="Disordered" evidence="1">
    <location>
        <begin position="1"/>
        <end position="22"/>
    </location>
</feature>
<feature type="region of interest" description="Disordered" evidence="1">
    <location>
        <begin position="1090"/>
        <end position="1119"/>
    </location>
</feature>
<evidence type="ECO:0000313" key="2">
    <source>
        <dbReference type="EMBL" id="MBW0144476.1"/>
    </source>
</evidence>
<evidence type="ECO:0000256" key="1">
    <source>
        <dbReference type="SAM" id="MobiDB-lite"/>
    </source>
</evidence>
<sequence>MVEIQSPGEEHSQPNSIGARHRLSPAREEMSYRGLLSVENDGNQSSLGDGGHSRALSISSRDLVTISDGGVLRTQATSGQTITGTTGDDVLEGTVGDDTIDGLAGNDFIYGYAGDDILRGGDGNDQIYGGYGADLIEGGEGDDWLQDTSGSGDQISGGGGIDQIKVTRTDGPYEYVSVDAGAGDDSVSYYNFVDGEALIDLGIGNDLLHLFFKAGSATISLGEGIDTIILDDQSNFSATLSVTDFSPGDGGDKFSWVYFLGRNLTNWDGSENPFGSGHLRLAQDGSSAILQIDQNGGGDNYVTFVIFQNADAASFTAYNFEGYSPDGNPVPSQTITGTESDDNWLYGGVGDDLITGLGGNDSIAGGFGHDTLRGGAGDDHVNGDYGNDIVDGGEGNDLLTGGYGNDIIQGGDGADRLSDVGGDDQLVGGGGADDIRIQRLYSTDETITIDAGLGDDFVLYHYRFTSNTTIDLGAGDDNLLVHFFDGDSSVVVTFGDGQDTIQFDTNSGLAANLIFTDFAPGESGDAIVWTDFLSYNLLNWDSSTNPFGTGHVRLVQQDNDTLVQVDQDGGGDAYITFIILLETVAADLVAYNFDGFNLNGVGKTLVGSDGPDELTGTADADTIEGQDGDDFIEGLGGDDTLDGGPGNDEIYGGEGNDRIDGGFGDDFVDGGVGDDDIRDANGGSDTLHGGDGNDTIFVFRSSTIPYSHVQIDAGEGNDTVTYVNFNESDVSIVLSGGDDYVTLRPASQTSEISFGGDRDTIELWGSGDIASNVTFSEFAPGDSGANIIWASFLSNNLTNWNGKNPFSSGHLRLVQDGVDTLLQFDRNGGSDNFTTFIVFQNTDANAFTAYNFEGFAPTVSPINGYVYVGTELSDTLVGSNLDDKIEGLGGNDSIWGQDGADQITGGAGRDILRGGLGNDRLLGDGGEDTLFGEAGDDELFGGTRADELFGGPGNDMIVGGVGNDRANGGSGNDYLDGGADNDLLIGGPDNDRLRGGEGDDQLVGGSSSDYALYDQAPGSVVVDLFFGTAAGDGNDTLEGIENVIGSAYGDVLKGDAGPNLLDGSGGEDSLYGRAGNDTLNGGSRADELFGGTGDDILNGGSGNDRINGGSGNDRIDGGGDNDLLIGGPGDDIILGGVGDDFMAGGSGNDTFVFDANSGADMIAGFTPGGEEDMLDFSALGIGYEDLSIIQQGTDTLITTPAGDSVLLFDIMATQLDQAADFAF</sequence>